<evidence type="ECO:0000313" key="2">
    <source>
        <dbReference type="Proteomes" id="UP000585638"/>
    </source>
</evidence>
<reference evidence="1 2" key="1">
    <citation type="submission" date="2020-08" db="EMBL/GenBank/DDBJ databases">
        <title>Sequencing the genomes of 1000 actinobacteria strains.</title>
        <authorList>
            <person name="Klenk H.-P."/>
        </authorList>
    </citation>
    <scope>NUCLEOTIDE SEQUENCE [LARGE SCALE GENOMIC DNA]</scope>
    <source>
        <strain evidence="1 2">DSM 43851</strain>
    </source>
</reference>
<comment type="caution">
    <text evidence="1">The sequence shown here is derived from an EMBL/GenBank/DDBJ whole genome shotgun (WGS) entry which is preliminary data.</text>
</comment>
<dbReference type="EMBL" id="JACHIR010000001">
    <property type="protein sequence ID" value="MBB5896171.1"/>
    <property type="molecule type" value="Genomic_DNA"/>
</dbReference>
<sequence length="277" mass="28588">MKKFHVSLGRVSADRFDRSKWDTFLFDSRMASALGEWPWSDVFMSTETNNLVLSTLSGGMVGVGDAIGKESVSNLAKTVRGDGVIVKPDASLVPLDSVYPAVAQNSSAPMVAGTYTDHNGLRDGYVFAYARNNGSQSVSFSPNSLGVGGGAYVYNYFTGAGKVVPAGGTFTDTVSSGSYYVVAPVGQSGIAFLGDAGKFVSLGGKRVSQLSDNGTVHATVTFAAGEHSVTLHGYAPSAPKVTATDGTAGAVSYNSTTHLFTVSVTPGGDHNAVISLS</sequence>
<evidence type="ECO:0000313" key="1">
    <source>
        <dbReference type="EMBL" id="MBB5896171.1"/>
    </source>
</evidence>
<protein>
    <submittedName>
        <fullName evidence="1">Uncharacterized protein</fullName>
    </submittedName>
</protein>
<dbReference type="AlphaFoldDB" id="A0A7W9KP72"/>
<dbReference type="RefSeq" id="WP_184867869.1">
    <property type="nucleotide sequence ID" value="NZ_BAAAWY010000023.1"/>
</dbReference>
<proteinExistence type="predicted"/>
<name>A0A7W9KP72_9PSEU</name>
<gene>
    <name evidence="1" type="ORF">BJ998_007367</name>
</gene>
<keyword evidence="2" id="KW-1185">Reference proteome</keyword>
<organism evidence="1 2">
    <name type="scientific">Kutzneria kofuensis</name>
    <dbReference type="NCBI Taxonomy" id="103725"/>
    <lineage>
        <taxon>Bacteria</taxon>
        <taxon>Bacillati</taxon>
        <taxon>Actinomycetota</taxon>
        <taxon>Actinomycetes</taxon>
        <taxon>Pseudonocardiales</taxon>
        <taxon>Pseudonocardiaceae</taxon>
        <taxon>Kutzneria</taxon>
    </lineage>
</organism>
<dbReference type="Proteomes" id="UP000585638">
    <property type="component" value="Unassembled WGS sequence"/>
</dbReference>
<accession>A0A7W9KP72</accession>